<evidence type="ECO:0000313" key="1">
    <source>
        <dbReference type="EMBL" id="TMW57914.1"/>
    </source>
</evidence>
<dbReference type="PANTHER" id="PTHR31013:SF2">
    <property type="entry name" value="THAUMATIN-LIKE PROTEIN"/>
    <property type="match status" value="1"/>
</dbReference>
<name>A0A8K1FEG3_PYTOL</name>
<gene>
    <name evidence="1" type="ORF">Poli38472_013388</name>
</gene>
<comment type="caution">
    <text evidence="1">The sequence shown here is derived from an EMBL/GenBank/DDBJ whole genome shotgun (WGS) entry which is preliminary data.</text>
</comment>
<dbReference type="Pfam" id="PF00314">
    <property type="entry name" value="Thaumatin"/>
    <property type="match status" value="1"/>
</dbReference>
<organism evidence="1 2">
    <name type="scientific">Pythium oligandrum</name>
    <name type="common">Mycoparasitic fungus</name>
    <dbReference type="NCBI Taxonomy" id="41045"/>
    <lineage>
        <taxon>Eukaryota</taxon>
        <taxon>Sar</taxon>
        <taxon>Stramenopiles</taxon>
        <taxon>Oomycota</taxon>
        <taxon>Peronosporomycetes</taxon>
        <taxon>Pythiales</taxon>
        <taxon>Pythiaceae</taxon>
        <taxon>Pythium</taxon>
    </lineage>
</organism>
<dbReference type="InterPro" id="IPR037176">
    <property type="entry name" value="Osmotin/thaumatin-like_sf"/>
</dbReference>
<protein>
    <recommendedName>
        <fullName evidence="3">Thaumatin-like protein</fullName>
    </recommendedName>
</protein>
<dbReference type="InterPro" id="IPR001938">
    <property type="entry name" value="Thaumatin"/>
</dbReference>
<dbReference type="PANTHER" id="PTHR31013">
    <property type="entry name" value="THAUMATIN FAMILY PROTEIN-RELATED"/>
    <property type="match status" value="1"/>
</dbReference>
<dbReference type="EMBL" id="SPLM01000113">
    <property type="protein sequence ID" value="TMW57914.1"/>
    <property type="molecule type" value="Genomic_DNA"/>
</dbReference>
<evidence type="ECO:0000313" key="2">
    <source>
        <dbReference type="Proteomes" id="UP000794436"/>
    </source>
</evidence>
<dbReference type="Gene3D" id="2.60.110.10">
    <property type="entry name" value="Thaumatin"/>
    <property type="match status" value="2"/>
</dbReference>
<accession>A0A8K1FEG3</accession>
<reference evidence="1" key="1">
    <citation type="submission" date="2019-03" db="EMBL/GenBank/DDBJ databases">
        <title>Long read genome sequence of the mycoparasitic Pythium oligandrum ATCC 38472 isolated from sugarbeet rhizosphere.</title>
        <authorList>
            <person name="Gaulin E."/>
        </authorList>
    </citation>
    <scope>NUCLEOTIDE SEQUENCE</scope>
    <source>
        <strain evidence="1">ATCC 38472_TT</strain>
    </source>
</reference>
<dbReference type="OrthoDB" id="430315at2759"/>
<keyword evidence="2" id="KW-1185">Reference proteome</keyword>
<dbReference type="SUPFAM" id="SSF49870">
    <property type="entry name" value="Osmotin, thaumatin-like protein"/>
    <property type="match status" value="1"/>
</dbReference>
<sequence length="249" mass="27044">MSFDPSGVDYYDVSVVNGVNVPMSVKPLGVEYDQNHPYNCGAPGKAAGLPSRMECSRFVSLFQKNMIYTAVYGGSGDECDSPDDCQDNEKCGYKYTADGGLGFYCGYRYGYYTGSQICALDPTNEDFQCAEPAGDDTGLTMADLYSCADPYISGYQRNAEGQEGSVCGCANWEARGINVFDTEKCQASNPVWTKKVAPTLDFLKKGCATALTYPYDEASSLFSCGGQKEYLVTFCPNGDGIRTHPPEHK</sequence>
<dbReference type="PROSITE" id="PS51367">
    <property type="entry name" value="THAUMATIN_2"/>
    <property type="match status" value="1"/>
</dbReference>
<dbReference type="Proteomes" id="UP000794436">
    <property type="component" value="Unassembled WGS sequence"/>
</dbReference>
<evidence type="ECO:0008006" key="3">
    <source>
        <dbReference type="Google" id="ProtNLM"/>
    </source>
</evidence>
<proteinExistence type="predicted"/>
<dbReference type="AlphaFoldDB" id="A0A8K1FEG3"/>